<dbReference type="EMBL" id="HACA01032368">
    <property type="protein sequence ID" value="CDW49729.1"/>
    <property type="molecule type" value="Transcribed_RNA"/>
</dbReference>
<proteinExistence type="predicted"/>
<sequence>MCPLQIHTLDLYGIDVPRAREGELPTIVGQSRVQKIKPTSGTLLHLHACRRLTCKKSKAYPDPP</sequence>
<protein>
    <submittedName>
        <fullName evidence="1">Uncharacterized protein</fullName>
    </submittedName>
</protein>
<organism evidence="1">
    <name type="scientific">Lepeophtheirus salmonis</name>
    <name type="common">Salmon louse</name>
    <name type="synonym">Caligus salmonis</name>
    <dbReference type="NCBI Taxonomy" id="72036"/>
    <lineage>
        <taxon>Eukaryota</taxon>
        <taxon>Metazoa</taxon>
        <taxon>Ecdysozoa</taxon>
        <taxon>Arthropoda</taxon>
        <taxon>Crustacea</taxon>
        <taxon>Multicrustacea</taxon>
        <taxon>Hexanauplia</taxon>
        <taxon>Copepoda</taxon>
        <taxon>Siphonostomatoida</taxon>
        <taxon>Caligidae</taxon>
        <taxon>Lepeophtheirus</taxon>
    </lineage>
</organism>
<evidence type="ECO:0000313" key="1">
    <source>
        <dbReference type="EMBL" id="CDW49729.1"/>
    </source>
</evidence>
<accession>A0A0K2VH03</accession>
<name>A0A0K2VH03_LEPSM</name>
<reference evidence="1" key="1">
    <citation type="submission" date="2014-05" db="EMBL/GenBank/DDBJ databases">
        <authorList>
            <person name="Chronopoulou M."/>
        </authorList>
    </citation>
    <scope>NUCLEOTIDE SEQUENCE</scope>
    <source>
        <tissue evidence="1">Whole organism</tissue>
    </source>
</reference>
<dbReference type="AlphaFoldDB" id="A0A0K2VH03"/>